<feature type="region of interest" description="Disordered" evidence="3">
    <location>
        <begin position="508"/>
        <end position="549"/>
    </location>
</feature>
<dbReference type="InterPro" id="IPR038090">
    <property type="entry name" value="Cdt1_C_WH_dom_sf"/>
</dbReference>
<reference evidence="6" key="1">
    <citation type="journal article" date="2012" name="Proc. Natl. Acad. Sci. U.S.A.">
        <title>Genome sequence of the button mushroom Agaricus bisporus reveals mechanisms governing adaptation to a humic-rich ecological niche.</title>
        <authorList>
            <person name="Morin E."/>
            <person name="Kohler A."/>
            <person name="Baker A.R."/>
            <person name="Foulongne-Oriol M."/>
            <person name="Lombard V."/>
            <person name="Nagy L.G."/>
            <person name="Ohm R.A."/>
            <person name="Patyshakuliyeva A."/>
            <person name="Brun A."/>
            <person name="Aerts A.L."/>
            <person name="Bailey A.M."/>
            <person name="Billette C."/>
            <person name="Coutinho P.M."/>
            <person name="Deakin G."/>
            <person name="Doddapaneni H."/>
            <person name="Floudas D."/>
            <person name="Grimwood J."/>
            <person name="Hilden K."/>
            <person name="Kuees U."/>
            <person name="LaButti K.M."/>
            <person name="Lapidus A."/>
            <person name="Lindquist E.A."/>
            <person name="Lucas S.M."/>
            <person name="Murat C."/>
            <person name="Riley R.W."/>
            <person name="Salamov A.A."/>
            <person name="Schmutz J."/>
            <person name="Subramanian V."/>
            <person name="Woesten H.A.B."/>
            <person name="Xu J."/>
            <person name="Eastwood D.C."/>
            <person name="Foster G.D."/>
            <person name="Sonnenberg A.S."/>
            <person name="Cullen D."/>
            <person name="de Vries R.P."/>
            <person name="Lundell T."/>
            <person name="Hibbett D.S."/>
            <person name="Henrissat B."/>
            <person name="Burton K.S."/>
            <person name="Kerrigan R.W."/>
            <person name="Challen M.P."/>
            <person name="Grigoriev I.V."/>
            <person name="Martin F."/>
        </authorList>
    </citation>
    <scope>NUCLEOTIDE SEQUENCE [LARGE SCALE GENOMIC DNA]</scope>
    <source>
        <strain evidence="6">JB137-S8 / ATCC MYA-4627 / FGSC 10392</strain>
    </source>
</reference>
<comment type="similarity">
    <text evidence="1">Belongs to the Cdt1 family.</text>
</comment>
<accession>K5XXZ8</accession>
<feature type="compositionally biased region" description="Polar residues" evidence="3">
    <location>
        <begin position="357"/>
        <end position="377"/>
    </location>
</feature>
<name>K5XXZ8_AGABU</name>
<gene>
    <name evidence="5" type="ORF">AGABI1DRAFT_113394</name>
</gene>
<feature type="compositionally biased region" description="Polar residues" evidence="3">
    <location>
        <begin position="36"/>
        <end position="55"/>
    </location>
</feature>
<evidence type="ECO:0000313" key="5">
    <source>
        <dbReference type="EMBL" id="EKM80190.1"/>
    </source>
</evidence>
<dbReference type="GeneID" id="18823978"/>
<dbReference type="STRING" id="597362.K5XXZ8"/>
<evidence type="ECO:0000256" key="3">
    <source>
        <dbReference type="SAM" id="MobiDB-lite"/>
    </source>
</evidence>
<dbReference type="RefSeq" id="XP_007329409.1">
    <property type="nucleotide sequence ID" value="XM_007329347.1"/>
</dbReference>
<dbReference type="InterPro" id="IPR032054">
    <property type="entry name" value="Cdt1_C"/>
</dbReference>
<dbReference type="AlphaFoldDB" id="K5XXZ8"/>
<dbReference type="OrthoDB" id="3366139at2759"/>
<dbReference type="HOGENOM" id="CLU_014094_0_0_1"/>
<evidence type="ECO:0000256" key="1">
    <source>
        <dbReference type="ARBA" id="ARBA00008356"/>
    </source>
</evidence>
<evidence type="ECO:0000259" key="4">
    <source>
        <dbReference type="Pfam" id="PF16679"/>
    </source>
</evidence>
<dbReference type="Proteomes" id="UP000008493">
    <property type="component" value="Unassembled WGS sequence"/>
</dbReference>
<dbReference type="Gene3D" id="1.10.10.1420">
    <property type="entry name" value="DNA replication factor Cdt1, C-terminal WH domain"/>
    <property type="match status" value="1"/>
</dbReference>
<keyword evidence="6" id="KW-1185">Reference proteome</keyword>
<feature type="region of interest" description="Disordered" evidence="3">
    <location>
        <begin position="261"/>
        <end position="378"/>
    </location>
</feature>
<protein>
    <recommendedName>
        <fullName evidence="4">DNA replication factor Cdt1 C-terminal domain-containing protein</fullName>
    </recommendedName>
</protein>
<dbReference type="EMBL" id="JH971389">
    <property type="protein sequence ID" value="EKM80190.1"/>
    <property type="molecule type" value="Genomic_DNA"/>
</dbReference>
<feature type="domain" description="DNA replication factor Cdt1 C-terminal" evidence="4">
    <location>
        <begin position="413"/>
        <end position="495"/>
    </location>
</feature>
<evidence type="ECO:0000256" key="2">
    <source>
        <dbReference type="ARBA" id="ARBA00023306"/>
    </source>
</evidence>
<feature type="compositionally biased region" description="Polar residues" evidence="3">
    <location>
        <begin position="330"/>
        <end position="345"/>
    </location>
</feature>
<keyword evidence="2" id="KW-0131">Cell cycle</keyword>
<feature type="region of interest" description="Disordered" evidence="3">
    <location>
        <begin position="1"/>
        <end position="55"/>
    </location>
</feature>
<dbReference type="Pfam" id="PF16679">
    <property type="entry name" value="CDT1_C"/>
    <property type="match status" value="1"/>
</dbReference>
<proteinExistence type="inferred from homology"/>
<dbReference type="KEGG" id="abp:AGABI1DRAFT113394"/>
<dbReference type="eggNOG" id="ENOG502S7XS">
    <property type="taxonomic scope" value="Eukaryota"/>
</dbReference>
<feature type="compositionally biased region" description="Polar residues" evidence="3">
    <location>
        <begin position="297"/>
        <end position="319"/>
    </location>
</feature>
<organism evidence="5 6">
    <name type="scientific">Agaricus bisporus var. burnettii (strain JB137-S8 / ATCC MYA-4627 / FGSC 10392)</name>
    <name type="common">White button mushroom</name>
    <dbReference type="NCBI Taxonomy" id="597362"/>
    <lineage>
        <taxon>Eukaryota</taxon>
        <taxon>Fungi</taxon>
        <taxon>Dikarya</taxon>
        <taxon>Basidiomycota</taxon>
        <taxon>Agaricomycotina</taxon>
        <taxon>Agaricomycetes</taxon>
        <taxon>Agaricomycetidae</taxon>
        <taxon>Agaricales</taxon>
        <taxon>Agaricineae</taxon>
        <taxon>Agaricaceae</taxon>
        <taxon>Agaricus</taxon>
    </lineage>
</organism>
<sequence length="577" mass="62430">MSDIYSTLGISPKKRRPSRSPDASVSTPKKLRTAPLTPSSISRHTRASGTSSSANTLPAHLSRLCTVHSSLQRAISHALATCAISPTSDSGHLRNVVNHLTLKTYAGLSSTFEVDDLKRLCWLWEWDGNKPPEQVHTDTVKEKKTEDNPFFDEPSPTTGDWTRGSMGFLVSPATHLLTKGRLRVPAYGVGIEIEMDVDKGMDSGMAAVARWTSASDSRHKELKKKIEKWAALYRDHGAIPTVPLADLPPLPSPMKASSLTMKLATASPKGASSGPLNFPPTRVHSPVKTPSKRADSKTSAQSSFTPLLTSLSKKSNVLFPQTPRHRRVDTSTVPLTPQTPSTSIFADTGDAELPVTPSKQTGANAQTAPATPSTSRRQALYERVRQRSLTASPTKSSLAAAASNSKMSRDQLLKLSQDEMRRRCLLGRLGGIAESVWMLFSAPTTGSSTPGRKRRALPSSEVVTAIVKSSPVPISAAEANESLALLVKLCPFFLKKLDIHGDEWLEMPAPAASSGNSEKTPKAVVSRQKRDPGLLSSPGSKLDSAELIHRSPKRVKNEVGGLREVREIIRKELELHD</sequence>
<dbReference type="InParanoid" id="K5XXZ8"/>
<dbReference type="OMA" id="DWQRGAM"/>
<feature type="region of interest" description="Disordered" evidence="3">
    <location>
        <begin position="133"/>
        <end position="157"/>
    </location>
</feature>
<evidence type="ECO:0000313" key="6">
    <source>
        <dbReference type="Proteomes" id="UP000008493"/>
    </source>
</evidence>
<feature type="compositionally biased region" description="Basic and acidic residues" evidence="3">
    <location>
        <begin position="133"/>
        <end position="147"/>
    </location>
</feature>